<feature type="signal peptide" evidence="2">
    <location>
        <begin position="1"/>
        <end position="18"/>
    </location>
</feature>
<evidence type="ECO:0000313" key="4">
    <source>
        <dbReference type="Proteomes" id="UP001151752"/>
    </source>
</evidence>
<keyword evidence="1" id="KW-1133">Transmembrane helix</keyword>
<name>A0A9Q0SZM6_9ROSI</name>
<sequence length="126" mass="14238">MLVLLVVLFSSTETGLWCFGNAAWPRGACQSRFPPLGKHLYLITIPDLPRPIPERTKGIRVKRRECLSGFSVVVLAFFVIVFLSYIRNRSPKGHPIMKPAAVSRDSISLKKTKPTTVVYFLVYFLV</sequence>
<accession>A0A9Q0SZM6</accession>
<feature type="chain" id="PRO_5040416054" evidence="2">
    <location>
        <begin position="19"/>
        <end position="126"/>
    </location>
</feature>
<feature type="transmembrane region" description="Helical" evidence="1">
    <location>
        <begin position="67"/>
        <end position="86"/>
    </location>
</feature>
<reference evidence="3" key="1">
    <citation type="submission" date="2022-11" db="EMBL/GenBank/DDBJ databases">
        <authorList>
            <person name="Hyden B.L."/>
            <person name="Feng K."/>
            <person name="Yates T."/>
            <person name="Jawdy S."/>
            <person name="Smart L.B."/>
            <person name="Muchero W."/>
        </authorList>
    </citation>
    <scope>NUCLEOTIDE SEQUENCE</scope>
    <source>
        <tissue evidence="3">Shoot tip</tissue>
    </source>
</reference>
<keyword evidence="4" id="KW-1185">Reference proteome</keyword>
<gene>
    <name evidence="3" type="ORF">OIU74_014169</name>
</gene>
<evidence type="ECO:0000256" key="2">
    <source>
        <dbReference type="SAM" id="SignalP"/>
    </source>
</evidence>
<keyword evidence="1" id="KW-0812">Transmembrane</keyword>
<keyword evidence="2" id="KW-0732">Signal</keyword>
<dbReference type="Proteomes" id="UP001151752">
    <property type="component" value="Chromosome 3"/>
</dbReference>
<evidence type="ECO:0000313" key="3">
    <source>
        <dbReference type="EMBL" id="KAJ6694970.1"/>
    </source>
</evidence>
<organism evidence="3 4">
    <name type="scientific">Salix koriyanagi</name>
    <dbReference type="NCBI Taxonomy" id="2511006"/>
    <lineage>
        <taxon>Eukaryota</taxon>
        <taxon>Viridiplantae</taxon>
        <taxon>Streptophyta</taxon>
        <taxon>Embryophyta</taxon>
        <taxon>Tracheophyta</taxon>
        <taxon>Spermatophyta</taxon>
        <taxon>Magnoliopsida</taxon>
        <taxon>eudicotyledons</taxon>
        <taxon>Gunneridae</taxon>
        <taxon>Pentapetalae</taxon>
        <taxon>rosids</taxon>
        <taxon>fabids</taxon>
        <taxon>Malpighiales</taxon>
        <taxon>Salicaceae</taxon>
        <taxon>Saliceae</taxon>
        <taxon>Salix</taxon>
    </lineage>
</organism>
<comment type="caution">
    <text evidence="3">The sequence shown here is derived from an EMBL/GenBank/DDBJ whole genome shotgun (WGS) entry which is preliminary data.</text>
</comment>
<reference evidence="3" key="2">
    <citation type="journal article" date="2023" name="Int. J. Mol. Sci.">
        <title>De Novo Assembly and Annotation of 11 Diverse Shrub Willow (Salix) Genomes Reveals Novel Gene Organization in Sex-Linked Regions.</title>
        <authorList>
            <person name="Hyden B."/>
            <person name="Feng K."/>
            <person name="Yates T.B."/>
            <person name="Jawdy S."/>
            <person name="Cereghino C."/>
            <person name="Smart L.B."/>
            <person name="Muchero W."/>
        </authorList>
    </citation>
    <scope>NUCLEOTIDE SEQUENCE</scope>
    <source>
        <tissue evidence="3">Shoot tip</tissue>
    </source>
</reference>
<proteinExistence type="predicted"/>
<dbReference type="AlphaFoldDB" id="A0A9Q0SZM6"/>
<dbReference type="EMBL" id="JAPFFM010000017">
    <property type="protein sequence ID" value="KAJ6694970.1"/>
    <property type="molecule type" value="Genomic_DNA"/>
</dbReference>
<evidence type="ECO:0000256" key="1">
    <source>
        <dbReference type="SAM" id="Phobius"/>
    </source>
</evidence>
<keyword evidence="1" id="KW-0472">Membrane</keyword>
<protein>
    <submittedName>
        <fullName evidence="3">Uncharacterized protein</fullName>
    </submittedName>
</protein>